<dbReference type="Pfam" id="PF14030">
    <property type="entry name" value="DUF4245"/>
    <property type="match status" value="1"/>
</dbReference>
<sequence>MTSSTNPSNQPLPQASAPEAQASAPEAQAPDATEQVVPQITEKQAARINAPARNMVISMIVMVLLLLPVIWLMPQPNKNPYRPTVDLPVIAYEASAQAGYPVAAAEQEGWHYNYARWNTGQADGISYWSTGQVTPSNDFIELIQATGTNPTWLAQTVGQAVPEATVQAGGVDWDVRSLVDADDKSKVTTFYIGEVDGTTVILKGEAEAAEFQALAEATVAYMAAPSSTVSPTPSSGIQ</sequence>
<organism evidence="3 4">
    <name type="scientific">Candidatus Rothia avicola</name>
    <dbReference type="NCBI Taxonomy" id="2840478"/>
    <lineage>
        <taxon>Bacteria</taxon>
        <taxon>Bacillati</taxon>
        <taxon>Actinomycetota</taxon>
        <taxon>Actinomycetes</taxon>
        <taxon>Micrococcales</taxon>
        <taxon>Micrococcaceae</taxon>
        <taxon>Rothia</taxon>
    </lineage>
</organism>
<dbReference type="EMBL" id="DXCN01000013">
    <property type="protein sequence ID" value="HIY94329.1"/>
    <property type="molecule type" value="Genomic_DNA"/>
</dbReference>
<evidence type="ECO:0000256" key="2">
    <source>
        <dbReference type="SAM" id="Phobius"/>
    </source>
</evidence>
<reference evidence="3" key="2">
    <citation type="submission" date="2021-04" db="EMBL/GenBank/DDBJ databases">
        <authorList>
            <person name="Gilroy R."/>
        </authorList>
    </citation>
    <scope>NUCLEOTIDE SEQUENCE</scope>
    <source>
        <strain evidence="3">ChiHjej12B11-9195</strain>
    </source>
</reference>
<evidence type="ECO:0000313" key="4">
    <source>
        <dbReference type="Proteomes" id="UP000824134"/>
    </source>
</evidence>
<feature type="transmembrane region" description="Helical" evidence="2">
    <location>
        <begin position="55"/>
        <end position="73"/>
    </location>
</feature>
<evidence type="ECO:0000313" key="3">
    <source>
        <dbReference type="EMBL" id="HIY94329.1"/>
    </source>
</evidence>
<dbReference type="Proteomes" id="UP000824134">
    <property type="component" value="Unassembled WGS sequence"/>
</dbReference>
<dbReference type="AlphaFoldDB" id="A0A9D1ZUL7"/>
<name>A0A9D1ZUL7_9MICC</name>
<accession>A0A9D1ZUL7</accession>
<proteinExistence type="predicted"/>
<dbReference type="InterPro" id="IPR025339">
    <property type="entry name" value="DUF4245"/>
</dbReference>
<keyword evidence="2" id="KW-1133">Transmembrane helix</keyword>
<reference evidence="3" key="1">
    <citation type="journal article" date="2021" name="PeerJ">
        <title>Extensive microbial diversity within the chicken gut microbiome revealed by metagenomics and culture.</title>
        <authorList>
            <person name="Gilroy R."/>
            <person name="Ravi A."/>
            <person name="Getino M."/>
            <person name="Pursley I."/>
            <person name="Horton D.L."/>
            <person name="Alikhan N.F."/>
            <person name="Baker D."/>
            <person name="Gharbi K."/>
            <person name="Hall N."/>
            <person name="Watson M."/>
            <person name="Adriaenssens E.M."/>
            <person name="Foster-Nyarko E."/>
            <person name="Jarju S."/>
            <person name="Secka A."/>
            <person name="Antonio M."/>
            <person name="Oren A."/>
            <person name="Chaudhuri R.R."/>
            <person name="La Ragione R."/>
            <person name="Hildebrand F."/>
            <person name="Pallen M.J."/>
        </authorList>
    </citation>
    <scope>NUCLEOTIDE SEQUENCE</scope>
    <source>
        <strain evidence="3">ChiHjej12B11-9195</strain>
    </source>
</reference>
<feature type="region of interest" description="Disordered" evidence="1">
    <location>
        <begin position="1"/>
        <end position="37"/>
    </location>
</feature>
<keyword evidence="2" id="KW-0812">Transmembrane</keyword>
<gene>
    <name evidence="3" type="ORF">H9821_01500</name>
</gene>
<evidence type="ECO:0000256" key="1">
    <source>
        <dbReference type="SAM" id="MobiDB-lite"/>
    </source>
</evidence>
<protein>
    <submittedName>
        <fullName evidence="3">DUF4245 domain-containing protein</fullName>
    </submittedName>
</protein>
<feature type="compositionally biased region" description="Low complexity" evidence="1">
    <location>
        <begin position="11"/>
        <end position="30"/>
    </location>
</feature>
<keyword evidence="2" id="KW-0472">Membrane</keyword>
<comment type="caution">
    <text evidence="3">The sequence shown here is derived from an EMBL/GenBank/DDBJ whole genome shotgun (WGS) entry which is preliminary data.</text>
</comment>